<accession>A0A1G6YBW6</accession>
<dbReference type="RefSeq" id="WP_090592812.1">
    <property type="nucleotide sequence ID" value="NZ_LT629688.1"/>
</dbReference>
<dbReference type="Gene3D" id="2.60.120.10">
    <property type="entry name" value="Jelly Rolls"/>
    <property type="match status" value="2"/>
</dbReference>
<evidence type="ECO:0000256" key="1">
    <source>
        <dbReference type="ARBA" id="ARBA00023235"/>
    </source>
</evidence>
<dbReference type="STRING" id="675864.SAMN04489747_1962"/>
<dbReference type="InterPro" id="IPR021120">
    <property type="entry name" value="KduI/IolB_isomerase"/>
</dbReference>
<gene>
    <name evidence="2" type="ORF">SAMN04489747_1962</name>
</gene>
<sequence>MTGRYHWPAASAAGGDQVVVELGPERVPGWQHTGLTVLELAPGRHTEHRCDGEELFVVPLRGGVAVEVGDRVHELAGRPDVFSSATDVLFVGLGETLRLTSADGARVALARARASTHHPVRLVRAEDVTVEVRGAGQMTRLVRNFGTVGAFDDCDALIACEVVTPGGNWSSYPAHKHDEETATESELEEIYYYEVADGPAGTPGFGFHQTTGSSPQRPLELLAEVRSGDVVLVPHGWHGPCAAAPGHDMYYLNVMAGPGERAWDITDHPDQTWVRGTWADLPTDPRLSDGGTR</sequence>
<protein>
    <submittedName>
        <fullName evidence="2">5-deoxyglucuronate isomerase</fullName>
    </submittedName>
</protein>
<dbReference type="GO" id="GO:0008880">
    <property type="term" value="F:glucuronate isomerase activity"/>
    <property type="evidence" value="ECO:0007669"/>
    <property type="project" value="InterPro"/>
</dbReference>
<dbReference type="EMBL" id="LT629688">
    <property type="protein sequence ID" value="SDD87964.1"/>
    <property type="molecule type" value="Genomic_DNA"/>
</dbReference>
<dbReference type="OrthoDB" id="9799936at2"/>
<keyword evidence="3" id="KW-1185">Reference proteome</keyword>
<dbReference type="NCBIfam" id="TIGR04378">
    <property type="entry name" value="myo_inos_iolB"/>
    <property type="match status" value="1"/>
</dbReference>
<dbReference type="PIRSF" id="PIRSF036628">
    <property type="entry name" value="IolB"/>
    <property type="match status" value="1"/>
</dbReference>
<dbReference type="InterPro" id="IPR024203">
    <property type="entry name" value="Deoxy-glucuronate_isom_IolB"/>
</dbReference>
<dbReference type="Pfam" id="PF04962">
    <property type="entry name" value="KduI"/>
    <property type="match status" value="1"/>
</dbReference>
<dbReference type="AlphaFoldDB" id="A0A1G6YBW6"/>
<name>A0A1G6YBW6_9ACTN</name>
<dbReference type="PANTHER" id="PTHR39193">
    <property type="entry name" value="5-DEOXY-GLUCURONATE ISOMERASE"/>
    <property type="match status" value="1"/>
</dbReference>
<dbReference type="InterPro" id="IPR011051">
    <property type="entry name" value="RmlC_Cupin_sf"/>
</dbReference>
<keyword evidence="1 2" id="KW-0413">Isomerase</keyword>
<reference evidence="2 3" key="1">
    <citation type="submission" date="2016-10" db="EMBL/GenBank/DDBJ databases">
        <authorList>
            <person name="de Groot N.N."/>
        </authorList>
    </citation>
    <scope>NUCLEOTIDE SEQUENCE [LARGE SCALE GENOMIC DNA]</scope>
    <source>
        <strain evidence="2 3">MON 2.2</strain>
    </source>
</reference>
<dbReference type="GO" id="GO:0019310">
    <property type="term" value="P:inositol catabolic process"/>
    <property type="evidence" value="ECO:0007669"/>
    <property type="project" value="InterPro"/>
</dbReference>
<dbReference type="PANTHER" id="PTHR39193:SF1">
    <property type="entry name" value="5-DEOXY-GLUCURONATE ISOMERASE"/>
    <property type="match status" value="1"/>
</dbReference>
<proteinExistence type="predicted"/>
<evidence type="ECO:0000313" key="3">
    <source>
        <dbReference type="Proteomes" id="UP000198546"/>
    </source>
</evidence>
<organism evidence="2 3">
    <name type="scientific">Auraticoccus monumenti</name>
    <dbReference type="NCBI Taxonomy" id="675864"/>
    <lineage>
        <taxon>Bacteria</taxon>
        <taxon>Bacillati</taxon>
        <taxon>Actinomycetota</taxon>
        <taxon>Actinomycetes</taxon>
        <taxon>Propionibacteriales</taxon>
        <taxon>Propionibacteriaceae</taxon>
        <taxon>Auraticoccus</taxon>
    </lineage>
</organism>
<evidence type="ECO:0000313" key="2">
    <source>
        <dbReference type="EMBL" id="SDD87964.1"/>
    </source>
</evidence>
<dbReference type="Proteomes" id="UP000198546">
    <property type="component" value="Chromosome i"/>
</dbReference>
<dbReference type="SUPFAM" id="SSF51182">
    <property type="entry name" value="RmlC-like cupins"/>
    <property type="match status" value="1"/>
</dbReference>
<dbReference type="InterPro" id="IPR014710">
    <property type="entry name" value="RmlC-like_jellyroll"/>
</dbReference>